<reference evidence="1" key="1">
    <citation type="submission" date="2020-02" db="EMBL/GenBank/DDBJ databases">
        <authorList>
            <person name="Meier V. D."/>
        </authorList>
    </citation>
    <scope>NUCLEOTIDE SEQUENCE</scope>
    <source>
        <strain evidence="1">AVDCRST_MAG63</strain>
    </source>
</reference>
<organism evidence="1">
    <name type="scientific">uncultured Armatimonadetes bacterium</name>
    <dbReference type="NCBI Taxonomy" id="157466"/>
    <lineage>
        <taxon>Bacteria</taxon>
        <taxon>Bacillati</taxon>
        <taxon>Armatimonadota</taxon>
        <taxon>environmental samples</taxon>
    </lineage>
</organism>
<gene>
    <name evidence="1" type="ORF">AVDCRST_MAG63-2318</name>
</gene>
<dbReference type="EMBL" id="CADCTO010000287">
    <property type="protein sequence ID" value="CAA9257168.1"/>
    <property type="molecule type" value="Genomic_DNA"/>
</dbReference>
<name>A0A6J4INC2_9BACT</name>
<dbReference type="AlphaFoldDB" id="A0A6J4INC2"/>
<evidence type="ECO:0000313" key="1">
    <source>
        <dbReference type="EMBL" id="CAA9257168.1"/>
    </source>
</evidence>
<accession>A0A6J4INC2</accession>
<protein>
    <submittedName>
        <fullName evidence="1">Uncharacterized protein</fullName>
    </submittedName>
</protein>
<sequence length="456" mass="49358">MPLVRHYILASGPEPPTPEGVVAALRRYGHQVALVEVRRNTFELAVYPDGTRVLVDVSEDLLAADSDADTSTRELLEDWAAQGVVGLDASPPARRLIGVRHWDHAEEGAVETLLAYACAVSEGERLLEDGGRGEKVGTAFRRAAYEARAREAHREDNDREKRVAWYNRIAAVEPLERLVEMLEQRDYPPVVDEHGSAAHLVETLTGFRRGELTPDLLGRLRALARGETPPGVPPLSPEERLRRGAFWQGDEGYLEPAARWTLSIRLAHLDGDAAAVKAMWARAQARQRLGASMGPGDWLQHMKSESADDRIQRVLSLGGRTDLIRCLGDLRVSDPDVVADLIGVLGEPGLSGPRHEAMIALGRIGPPAAGAGAAEAIRAAVRDSSEHVTGLRERVCARILSQEGAWRACRACDRGRLPAATYGMPSWRPCPECLGLAWVPGGGGDESTGARDGNGG</sequence>
<proteinExistence type="predicted"/>